<dbReference type="EMBL" id="JAWIZZ010000053">
    <property type="protein sequence ID" value="KAK5778414.1"/>
    <property type="molecule type" value="Genomic_DNA"/>
</dbReference>
<dbReference type="PANTHER" id="PTHR13243:SF1">
    <property type="entry name" value="NUCLEOLAR PROTEIN 16"/>
    <property type="match status" value="1"/>
</dbReference>
<organism evidence="9 10">
    <name type="scientific">Arxiozyma heterogenica</name>
    <dbReference type="NCBI Taxonomy" id="278026"/>
    <lineage>
        <taxon>Eukaryota</taxon>
        <taxon>Fungi</taxon>
        <taxon>Dikarya</taxon>
        <taxon>Ascomycota</taxon>
        <taxon>Saccharomycotina</taxon>
        <taxon>Saccharomycetes</taxon>
        <taxon>Saccharomycetales</taxon>
        <taxon>Saccharomycetaceae</taxon>
        <taxon>Arxiozyma</taxon>
    </lineage>
</organism>
<evidence type="ECO:0000256" key="1">
    <source>
        <dbReference type="ARBA" id="ARBA00002889"/>
    </source>
</evidence>
<evidence type="ECO:0000256" key="5">
    <source>
        <dbReference type="ARBA" id="ARBA00022517"/>
    </source>
</evidence>
<feature type="region of interest" description="Disordered" evidence="8">
    <location>
        <begin position="60"/>
        <end position="115"/>
    </location>
</feature>
<feature type="compositionally biased region" description="Basic and acidic residues" evidence="8">
    <location>
        <begin position="69"/>
        <end position="78"/>
    </location>
</feature>
<evidence type="ECO:0000256" key="4">
    <source>
        <dbReference type="ARBA" id="ARBA00015522"/>
    </source>
</evidence>
<evidence type="ECO:0000256" key="2">
    <source>
        <dbReference type="ARBA" id="ARBA00004604"/>
    </source>
</evidence>
<dbReference type="InterPro" id="IPR019002">
    <property type="entry name" value="Ribosome_biogenesis_Nop16"/>
</dbReference>
<evidence type="ECO:0000256" key="8">
    <source>
        <dbReference type="SAM" id="MobiDB-lite"/>
    </source>
</evidence>
<evidence type="ECO:0000313" key="9">
    <source>
        <dbReference type="EMBL" id="KAK5778414.1"/>
    </source>
</evidence>
<proteinExistence type="inferred from homology"/>
<comment type="similarity">
    <text evidence="3">Belongs to the NOP16 family.</text>
</comment>
<dbReference type="GO" id="GO:0005730">
    <property type="term" value="C:nucleolus"/>
    <property type="evidence" value="ECO:0007669"/>
    <property type="project" value="UniProtKB-SubCell"/>
</dbReference>
<dbReference type="PANTHER" id="PTHR13243">
    <property type="entry name" value="HSPC111 PROTEIN-RELATED"/>
    <property type="match status" value="1"/>
</dbReference>
<gene>
    <name evidence="9" type="ORF">RI543_004077</name>
</gene>
<comment type="subcellular location">
    <subcellularLocation>
        <location evidence="2">Nucleus</location>
        <location evidence="2">Nucleolus</location>
    </subcellularLocation>
</comment>
<name>A0AAN7VZV9_9SACH</name>
<sequence>MVSVRKKKMNRSSVGKATRRTKDRRRKINIKSNPIIAANWDYSLTLAQNYKKLGLRAKLQKPAGGQETDLSKVMKKESATVNSKFNDNSDSDSDSDEDQSQKGHVDTQEDEEFDENNIPEGEARLQRDAHGNIIKIVYGKQKAYDIDEDINEFKKRIQETEEMTEVVKELERFANRPIIKKERHQSEREAEWLGRLYKKYGDNYRKMFFDKLNIYQQSPGDLKKRIEKWKKTHNIE</sequence>
<dbReference type="GO" id="GO:0042273">
    <property type="term" value="P:ribosomal large subunit biogenesis"/>
    <property type="evidence" value="ECO:0007669"/>
    <property type="project" value="TreeGrafter"/>
</dbReference>
<feature type="region of interest" description="Disordered" evidence="8">
    <location>
        <begin position="1"/>
        <end position="32"/>
    </location>
</feature>
<keyword evidence="5" id="KW-0690">Ribosome biogenesis</keyword>
<protein>
    <recommendedName>
        <fullName evidence="4">Nucleolar protein 16</fullName>
    </recommendedName>
</protein>
<reference evidence="10" key="1">
    <citation type="submission" date="2023-07" db="EMBL/GenBank/DDBJ databases">
        <title>A draft genome of Kazachstania heterogenica Y-27499.</title>
        <authorList>
            <person name="Donic C."/>
            <person name="Kralova J.S."/>
            <person name="Fidel L."/>
            <person name="Ben-Dor S."/>
            <person name="Jung S."/>
        </authorList>
    </citation>
    <scope>NUCLEOTIDE SEQUENCE [LARGE SCALE GENOMIC DNA]</scope>
    <source>
        <strain evidence="10">Y27499</strain>
    </source>
</reference>
<keyword evidence="7" id="KW-0539">Nucleus</keyword>
<dbReference type="AlphaFoldDB" id="A0AAN7VZV9"/>
<feature type="compositionally biased region" description="Acidic residues" evidence="8">
    <location>
        <begin position="89"/>
        <end position="98"/>
    </location>
</feature>
<accession>A0AAN7VZV9</accession>
<comment type="function">
    <text evidence="1">Involved in the biogenesis of the 60S ribosomal subunit.</text>
</comment>
<dbReference type="Proteomes" id="UP001306508">
    <property type="component" value="Unassembled WGS sequence"/>
</dbReference>
<evidence type="ECO:0000313" key="10">
    <source>
        <dbReference type="Proteomes" id="UP001306508"/>
    </source>
</evidence>
<evidence type="ECO:0000256" key="7">
    <source>
        <dbReference type="ARBA" id="ARBA00023242"/>
    </source>
</evidence>
<keyword evidence="10" id="KW-1185">Reference proteome</keyword>
<feature type="compositionally biased region" description="Basic residues" evidence="8">
    <location>
        <begin position="17"/>
        <end position="29"/>
    </location>
</feature>
<feature type="compositionally biased region" description="Basic residues" evidence="8">
    <location>
        <begin position="1"/>
        <end position="10"/>
    </location>
</feature>
<evidence type="ECO:0000256" key="6">
    <source>
        <dbReference type="ARBA" id="ARBA00022552"/>
    </source>
</evidence>
<keyword evidence="6" id="KW-0698">rRNA processing</keyword>
<dbReference type="Pfam" id="PF09420">
    <property type="entry name" value="Nop16"/>
    <property type="match status" value="1"/>
</dbReference>
<evidence type="ECO:0000256" key="3">
    <source>
        <dbReference type="ARBA" id="ARBA00008479"/>
    </source>
</evidence>
<dbReference type="GO" id="GO:0006364">
    <property type="term" value="P:rRNA processing"/>
    <property type="evidence" value="ECO:0007669"/>
    <property type="project" value="UniProtKB-KW"/>
</dbReference>
<comment type="caution">
    <text evidence="9">The sequence shown here is derived from an EMBL/GenBank/DDBJ whole genome shotgun (WGS) entry which is preliminary data.</text>
</comment>